<dbReference type="InterPro" id="IPR011009">
    <property type="entry name" value="Kinase-like_dom_sf"/>
</dbReference>
<keyword evidence="4" id="KW-0813">Transport</keyword>
<reference evidence="18" key="1">
    <citation type="submission" date="2023-01" db="EMBL/GenBank/DDBJ databases">
        <title>The growth and conidiation of Purpureocillium lavendulum are regulated by nitrogen source and histone H3K14 acetylation.</title>
        <authorList>
            <person name="Tang P."/>
            <person name="Han J."/>
            <person name="Zhang C."/>
            <person name="Tang P."/>
            <person name="Qi F."/>
            <person name="Zhang K."/>
            <person name="Liang L."/>
        </authorList>
    </citation>
    <scope>NUCLEOTIDE SEQUENCE</scope>
    <source>
        <strain evidence="18">YMF1.00683</strain>
    </source>
</reference>
<feature type="region of interest" description="Disordered" evidence="15">
    <location>
        <begin position="435"/>
        <end position="466"/>
    </location>
</feature>
<dbReference type="InterPro" id="IPR045269">
    <property type="entry name" value="Atg1-like"/>
</dbReference>
<evidence type="ECO:0000256" key="10">
    <source>
        <dbReference type="ARBA" id="ARBA00022927"/>
    </source>
</evidence>
<keyword evidence="6" id="KW-0808">Transferase</keyword>
<keyword evidence="19" id="KW-1185">Reference proteome</keyword>
<dbReference type="Pfam" id="PF00069">
    <property type="entry name" value="Pkinase"/>
    <property type="match status" value="1"/>
</dbReference>
<proteinExistence type="inferred from homology"/>
<sequence>MRTDDDVPDRCLLFSDKRIEEQFQELVPIQNNKILKIGRDPDSSFCLQDDEDNLASRKHCEIYVVEYDHSDSVVYVRDRGSINGTYINGDRIGVRSKVSSGHLLKHGDVITIIPHWQFTFCDKRPQKEHALTEIQQAEYTFTELATGGDLWSFIYRHGPEEPINEYETRVITRQVVRGLQYLHTKGVIHRDLKPENILLAYSPKINCHRVMLSDFGAYAVPSRSRMVTRAGTPNYQAPEIRAGAESQTAAVDIWSLGIVVQTMLTHHLDSVSDGADESEHEYLNDKLADRGIKLSPYCRHFVRRCLQAVPSSRMSAMEAQCHDWLCKSERLCKRFRELDRRTMANWKPPTQLKPMPLQLPDVMIEVAASDDDDEVTRSSHGRQVSELMDEHSQYFPGTGTSLANAETEPCQDIEPTDVLPDSRMNSMLTETNQIDVIKGTPPEETPSENAQATRGGPNPVAKRVTGSKAEHIRTVAVVSVRRKLQRKQLWELGGRAVLALEERLQQSPHLVELLLGVLVGAQLLHIVERRLHLVLRQRPLPLRLQRLGDAPAPRDATAAAAAAALSLSSSGDEVPAPHNDNLIGHGAAALAHAAVEEARGVEQPLVRVVVDLARGQAHGQVARLALGQLLVEAQQDAEPAERGGDGEHHHLDAVPGVVVAEEARQLGKVVWVAARALEQHVEAAAGDLAGGEGEPAAGVGSRGGRGEVRRREHEARVLGVVRLVRVGDEVRGRRAATLERVGSGVATPSQGLEERLREDGLAGACLADDEQRQGPPRRRRAGGLYGGLCGRRQLRGEDLVVEDAERLVVREAGGVVVVGAELQIGQNRWTQTRYVVMVWCQWPVH</sequence>
<evidence type="ECO:0000256" key="6">
    <source>
        <dbReference type="ARBA" id="ARBA00022679"/>
    </source>
</evidence>
<comment type="catalytic activity">
    <reaction evidence="14">
        <text>L-seryl-[protein] + ATP = O-phospho-L-seryl-[protein] + ADP + H(+)</text>
        <dbReference type="Rhea" id="RHEA:17989"/>
        <dbReference type="Rhea" id="RHEA-COMP:9863"/>
        <dbReference type="Rhea" id="RHEA-COMP:11604"/>
        <dbReference type="ChEBI" id="CHEBI:15378"/>
        <dbReference type="ChEBI" id="CHEBI:29999"/>
        <dbReference type="ChEBI" id="CHEBI:30616"/>
        <dbReference type="ChEBI" id="CHEBI:83421"/>
        <dbReference type="ChEBI" id="CHEBI:456216"/>
        <dbReference type="EC" id="2.7.11.1"/>
    </reaction>
</comment>
<dbReference type="GO" id="GO:0005524">
    <property type="term" value="F:ATP binding"/>
    <property type="evidence" value="ECO:0007669"/>
    <property type="project" value="UniProtKB-KW"/>
</dbReference>
<dbReference type="PANTHER" id="PTHR24348:SF22">
    <property type="entry name" value="NON-SPECIFIC SERINE_THREONINE PROTEIN KINASE"/>
    <property type="match status" value="1"/>
</dbReference>
<dbReference type="SUPFAM" id="SSF49879">
    <property type="entry name" value="SMAD/FHA domain"/>
    <property type="match status" value="1"/>
</dbReference>
<feature type="domain" description="Protein kinase" evidence="17">
    <location>
        <begin position="31"/>
        <end position="325"/>
    </location>
</feature>
<dbReference type="Pfam" id="PF00498">
    <property type="entry name" value="FHA"/>
    <property type="match status" value="1"/>
</dbReference>
<evidence type="ECO:0000256" key="13">
    <source>
        <dbReference type="ARBA" id="ARBA00047899"/>
    </source>
</evidence>
<keyword evidence="8 18" id="KW-0418">Kinase</keyword>
<comment type="caution">
    <text evidence="18">The sequence shown here is derived from an EMBL/GenBank/DDBJ whole genome shotgun (WGS) entry which is preliminary data.</text>
</comment>
<evidence type="ECO:0000259" key="17">
    <source>
        <dbReference type="PROSITE" id="PS50011"/>
    </source>
</evidence>
<dbReference type="PROSITE" id="PS50006">
    <property type="entry name" value="FHA_DOMAIN"/>
    <property type="match status" value="1"/>
</dbReference>
<feature type="region of interest" description="Disordered" evidence="15">
    <location>
        <begin position="688"/>
        <end position="708"/>
    </location>
</feature>
<feature type="domain" description="FHA" evidence="16">
    <location>
        <begin position="35"/>
        <end position="92"/>
    </location>
</feature>
<keyword evidence="5" id="KW-0723">Serine/threonine-protein kinase</keyword>
<dbReference type="InterPro" id="IPR000719">
    <property type="entry name" value="Prot_kinase_dom"/>
</dbReference>
<organism evidence="18 19">
    <name type="scientific">Purpureocillium lavendulum</name>
    <dbReference type="NCBI Taxonomy" id="1247861"/>
    <lineage>
        <taxon>Eukaryota</taxon>
        <taxon>Fungi</taxon>
        <taxon>Dikarya</taxon>
        <taxon>Ascomycota</taxon>
        <taxon>Pezizomycotina</taxon>
        <taxon>Sordariomycetes</taxon>
        <taxon>Hypocreomycetidae</taxon>
        <taxon>Hypocreales</taxon>
        <taxon>Ophiocordycipitaceae</taxon>
        <taxon>Purpureocillium</taxon>
    </lineage>
</organism>
<keyword evidence="7" id="KW-0547">Nucleotide-binding</keyword>
<comment type="subcellular location">
    <subcellularLocation>
        <location evidence="1">Preautophagosomal structure membrane</location>
        <topology evidence="1">Peripheral membrane protein</topology>
    </subcellularLocation>
</comment>
<dbReference type="EC" id="2.7.11.1" evidence="3"/>
<accession>A0AB34FZG2</accession>
<dbReference type="GO" id="GO:0004674">
    <property type="term" value="F:protein serine/threonine kinase activity"/>
    <property type="evidence" value="ECO:0007669"/>
    <property type="project" value="UniProtKB-KW"/>
</dbReference>
<dbReference type="PROSITE" id="PS00108">
    <property type="entry name" value="PROTEIN_KINASE_ST"/>
    <property type="match status" value="1"/>
</dbReference>
<dbReference type="SUPFAM" id="SSF56112">
    <property type="entry name" value="Protein kinase-like (PK-like)"/>
    <property type="match status" value="1"/>
</dbReference>
<evidence type="ECO:0000256" key="2">
    <source>
        <dbReference type="ARBA" id="ARBA00005575"/>
    </source>
</evidence>
<dbReference type="GO" id="GO:0015031">
    <property type="term" value="P:protein transport"/>
    <property type="evidence" value="ECO:0007669"/>
    <property type="project" value="UniProtKB-KW"/>
</dbReference>
<dbReference type="GO" id="GO:0005776">
    <property type="term" value="C:autophagosome"/>
    <property type="evidence" value="ECO:0007669"/>
    <property type="project" value="TreeGrafter"/>
</dbReference>
<dbReference type="InterPro" id="IPR008984">
    <property type="entry name" value="SMAD_FHA_dom_sf"/>
</dbReference>
<dbReference type="EMBL" id="JAQHRD010000002">
    <property type="protein sequence ID" value="KAJ6444778.1"/>
    <property type="molecule type" value="Genomic_DNA"/>
</dbReference>
<dbReference type="GO" id="GO:0005829">
    <property type="term" value="C:cytosol"/>
    <property type="evidence" value="ECO:0007669"/>
    <property type="project" value="TreeGrafter"/>
</dbReference>
<evidence type="ECO:0000256" key="5">
    <source>
        <dbReference type="ARBA" id="ARBA00022527"/>
    </source>
</evidence>
<evidence type="ECO:0000313" key="19">
    <source>
        <dbReference type="Proteomes" id="UP001163105"/>
    </source>
</evidence>
<dbReference type="AlphaFoldDB" id="A0AB34FZG2"/>
<evidence type="ECO:0000259" key="16">
    <source>
        <dbReference type="PROSITE" id="PS50006"/>
    </source>
</evidence>
<evidence type="ECO:0000256" key="8">
    <source>
        <dbReference type="ARBA" id="ARBA00022777"/>
    </source>
</evidence>
<keyword evidence="11" id="KW-0072">Autophagy</keyword>
<evidence type="ECO:0000256" key="14">
    <source>
        <dbReference type="ARBA" id="ARBA00048679"/>
    </source>
</evidence>
<evidence type="ECO:0000313" key="18">
    <source>
        <dbReference type="EMBL" id="KAJ6444778.1"/>
    </source>
</evidence>
<dbReference type="Gene3D" id="1.10.510.10">
    <property type="entry name" value="Transferase(Phosphotransferase) domain 1"/>
    <property type="match status" value="1"/>
</dbReference>
<dbReference type="PROSITE" id="PS50011">
    <property type="entry name" value="PROTEIN_KINASE_DOM"/>
    <property type="match status" value="1"/>
</dbReference>
<dbReference type="PANTHER" id="PTHR24348">
    <property type="entry name" value="SERINE/THREONINE-PROTEIN KINASE UNC-51-RELATED"/>
    <property type="match status" value="1"/>
</dbReference>
<evidence type="ECO:0000256" key="15">
    <source>
        <dbReference type="SAM" id="MobiDB-lite"/>
    </source>
</evidence>
<name>A0AB34FZG2_9HYPO</name>
<dbReference type="Gene3D" id="2.60.200.20">
    <property type="match status" value="1"/>
</dbReference>
<evidence type="ECO:0000256" key="11">
    <source>
        <dbReference type="ARBA" id="ARBA00023006"/>
    </source>
</evidence>
<dbReference type="GO" id="GO:0034045">
    <property type="term" value="C:phagophore assembly site membrane"/>
    <property type="evidence" value="ECO:0007669"/>
    <property type="project" value="UniProtKB-SubCell"/>
</dbReference>
<dbReference type="GO" id="GO:0010506">
    <property type="term" value="P:regulation of autophagy"/>
    <property type="evidence" value="ECO:0007669"/>
    <property type="project" value="InterPro"/>
</dbReference>
<evidence type="ECO:0000256" key="1">
    <source>
        <dbReference type="ARBA" id="ARBA00004623"/>
    </source>
</evidence>
<keyword evidence="9" id="KW-0067">ATP-binding</keyword>
<dbReference type="InterPro" id="IPR008271">
    <property type="entry name" value="Ser/Thr_kinase_AS"/>
</dbReference>
<evidence type="ECO:0000256" key="7">
    <source>
        <dbReference type="ARBA" id="ARBA00022741"/>
    </source>
</evidence>
<evidence type="ECO:0000256" key="3">
    <source>
        <dbReference type="ARBA" id="ARBA00012513"/>
    </source>
</evidence>
<dbReference type="CDD" id="cd22670">
    <property type="entry name" value="FHA_MEK1-like"/>
    <property type="match status" value="1"/>
</dbReference>
<evidence type="ECO:0000256" key="12">
    <source>
        <dbReference type="ARBA" id="ARBA00030237"/>
    </source>
</evidence>
<dbReference type="InterPro" id="IPR000253">
    <property type="entry name" value="FHA_dom"/>
</dbReference>
<dbReference type="SMART" id="SM00240">
    <property type="entry name" value="FHA"/>
    <property type="match status" value="1"/>
</dbReference>
<protein>
    <recommendedName>
        <fullName evidence="3">non-specific serine/threonine protein kinase</fullName>
        <ecNumber evidence="3">2.7.11.1</ecNumber>
    </recommendedName>
    <alternativeName>
        <fullName evidence="12">Autophagy-related protein 1</fullName>
    </alternativeName>
</protein>
<evidence type="ECO:0000256" key="4">
    <source>
        <dbReference type="ARBA" id="ARBA00022448"/>
    </source>
</evidence>
<gene>
    <name evidence="18" type="ORF">O9K51_03176</name>
</gene>
<comment type="catalytic activity">
    <reaction evidence="13">
        <text>L-threonyl-[protein] + ATP = O-phospho-L-threonyl-[protein] + ADP + H(+)</text>
        <dbReference type="Rhea" id="RHEA:46608"/>
        <dbReference type="Rhea" id="RHEA-COMP:11060"/>
        <dbReference type="Rhea" id="RHEA-COMP:11605"/>
        <dbReference type="ChEBI" id="CHEBI:15378"/>
        <dbReference type="ChEBI" id="CHEBI:30013"/>
        <dbReference type="ChEBI" id="CHEBI:30616"/>
        <dbReference type="ChEBI" id="CHEBI:61977"/>
        <dbReference type="ChEBI" id="CHEBI:456216"/>
        <dbReference type="EC" id="2.7.11.1"/>
    </reaction>
</comment>
<dbReference type="SMART" id="SM00220">
    <property type="entry name" value="S_TKc"/>
    <property type="match status" value="1"/>
</dbReference>
<evidence type="ECO:0000256" key="9">
    <source>
        <dbReference type="ARBA" id="ARBA00022840"/>
    </source>
</evidence>
<keyword evidence="10" id="KW-0653">Protein transport</keyword>
<dbReference type="GO" id="GO:0000045">
    <property type="term" value="P:autophagosome assembly"/>
    <property type="evidence" value="ECO:0007669"/>
    <property type="project" value="TreeGrafter"/>
</dbReference>
<dbReference type="Proteomes" id="UP001163105">
    <property type="component" value="Unassembled WGS sequence"/>
</dbReference>
<comment type="similarity">
    <text evidence="2">Belongs to the protein kinase superfamily. CAMK Ser/Thr protein kinase family. CHEK2 subfamily.</text>
</comment>